<organism evidence="1 2">
    <name type="scientific">Fusarium torreyae</name>
    <dbReference type="NCBI Taxonomy" id="1237075"/>
    <lineage>
        <taxon>Eukaryota</taxon>
        <taxon>Fungi</taxon>
        <taxon>Dikarya</taxon>
        <taxon>Ascomycota</taxon>
        <taxon>Pezizomycotina</taxon>
        <taxon>Sordariomycetes</taxon>
        <taxon>Hypocreomycetidae</taxon>
        <taxon>Hypocreales</taxon>
        <taxon>Nectriaceae</taxon>
        <taxon>Fusarium</taxon>
    </lineage>
</organism>
<dbReference type="AlphaFoldDB" id="A0A9W8RXX5"/>
<proteinExistence type="predicted"/>
<name>A0A9W8RXX5_9HYPO</name>
<reference evidence="1" key="1">
    <citation type="submission" date="2022-09" db="EMBL/GenBank/DDBJ databases">
        <title>Fusarium specimens isolated from Avocado Roots.</title>
        <authorList>
            <person name="Stajich J."/>
            <person name="Roper C."/>
            <person name="Heimlech-Rivalta G."/>
        </authorList>
    </citation>
    <scope>NUCLEOTIDE SEQUENCE</scope>
    <source>
        <strain evidence="1">CF00136</strain>
    </source>
</reference>
<keyword evidence="2" id="KW-1185">Reference proteome</keyword>
<dbReference type="EMBL" id="JAOQAZ010000015">
    <property type="protein sequence ID" value="KAJ4258721.1"/>
    <property type="molecule type" value="Genomic_DNA"/>
</dbReference>
<comment type="caution">
    <text evidence="1">The sequence shown here is derived from an EMBL/GenBank/DDBJ whole genome shotgun (WGS) entry which is preliminary data.</text>
</comment>
<dbReference type="Proteomes" id="UP001152049">
    <property type="component" value="Unassembled WGS sequence"/>
</dbReference>
<sequence length="89" mass="9346">MCSQTSTPVSPSTKAIKTTKVNTKAIANPAPIVEMANPRCSCYCTVFVSSPSLAETCASGATTTTTNAVAPMTIYLKPDLSIQRRALFS</sequence>
<accession>A0A9W8RXX5</accession>
<evidence type="ECO:0000313" key="1">
    <source>
        <dbReference type="EMBL" id="KAJ4258721.1"/>
    </source>
</evidence>
<gene>
    <name evidence="1" type="ORF">NW762_007806</name>
</gene>
<evidence type="ECO:0000313" key="2">
    <source>
        <dbReference type="Proteomes" id="UP001152049"/>
    </source>
</evidence>
<protein>
    <submittedName>
        <fullName evidence="1">Uncharacterized protein</fullName>
    </submittedName>
</protein>